<dbReference type="SUPFAM" id="SSF53756">
    <property type="entry name" value="UDP-Glycosyltransferase/glycogen phosphorylase"/>
    <property type="match status" value="1"/>
</dbReference>
<keyword evidence="9" id="KW-0812">Transmembrane</keyword>
<feature type="transmembrane region" description="Helical" evidence="9">
    <location>
        <begin position="12"/>
        <end position="35"/>
    </location>
</feature>
<evidence type="ECO:0000256" key="2">
    <source>
        <dbReference type="ARBA" id="ARBA00012621"/>
    </source>
</evidence>
<dbReference type="EC" id="2.4.99.12" evidence="2 9"/>
<dbReference type="UniPathway" id="UPA00958"/>
<evidence type="ECO:0000313" key="12">
    <source>
        <dbReference type="Proteomes" id="UP000319852"/>
    </source>
</evidence>
<evidence type="ECO:0000256" key="9">
    <source>
        <dbReference type="RuleBase" id="RU365103"/>
    </source>
</evidence>
<dbReference type="GO" id="GO:0005886">
    <property type="term" value="C:plasma membrane"/>
    <property type="evidence" value="ECO:0007669"/>
    <property type="project" value="UniProtKB-SubCell"/>
</dbReference>
<dbReference type="GO" id="GO:0009245">
    <property type="term" value="P:lipid A biosynthetic process"/>
    <property type="evidence" value="ECO:0007669"/>
    <property type="project" value="TreeGrafter"/>
</dbReference>
<dbReference type="EMBL" id="CP036263">
    <property type="protein sequence ID" value="QDT00184.1"/>
    <property type="molecule type" value="Genomic_DNA"/>
</dbReference>
<keyword evidence="11" id="KW-0328">Glycosyltransferase</keyword>
<dbReference type="Pfam" id="PF04413">
    <property type="entry name" value="Glycos_transf_N"/>
    <property type="match status" value="1"/>
</dbReference>
<keyword evidence="9" id="KW-0448">Lipopolysaccharide biosynthesis</keyword>
<organism evidence="11 12">
    <name type="scientific">Adhaeretor mobilis</name>
    <dbReference type="NCBI Taxonomy" id="1930276"/>
    <lineage>
        <taxon>Bacteria</taxon>
        <taxon>Pseudomonadati</taxon>
        <taxon>Planctomycetota</taxon>
        <taxon>Planctomycetia</taxon>
        <taxon>Pirellulales</taxon>
        <taxon>Lacipirellulaceae</taxon>
        <taxon>Adhaeretor</taxon>
    </lineage>
</organism>
<dbReference type="InterPro" id="IPR007507">
    <property type="entry name" value="Glycos_transf_N"/>
</dbReference>
<dbReference type="AlphaFoldDB" id="A0A517MZ98"/>
<comment type="pathway">
    <text evidence="1 9">Bacterial outer membrane biogenesis; LPS core biosynthesis.</text>
</comment>
<keyword evidence="9" id="KW-1003">Cell membrane</keyword>
<dbReference type="PROSITE" id="PS51257">
    <property type="entry name" value="PROKAR_LIPOPROTEIN"/>
    <property type="match status" value="1"/>
</dbReference>
<keyword evidence="9" id="KW-0472">Membrane</keyword>
<reference evidence="11 12" key="1">
    <citation type="submission" date="2019-02" db="EMBL/GenBank/DDBJ databases">
        <title>Deep-cultivation of Planctomycetes and their phenomic and genomic characterization uncovers novel biology.</title>
        <authorList>
            <person name="Wiegand S."/>
            <person name="Jogler M."/>
            <person name="Boedeker C."/>
            <person name="Pinto D."/>
            <person name="Vollmers J."/>
            <person name="Rivas-Marin E."/>
            <person name="Kohn T."/>
            <person name="Peeters S.H."/>
            <person name="Heuer A."/>
            <person name="Rast P."/>
            <person name="Oberbeckmann S."/>
            <person name="Bunk B."/>
            <person name="Jeske O."/>
            <person name="Meyerdierks A."/>
            <person name="Storesund J.E."/>
            <person name="Kallscheuer N."/>
            <person name="Luecker S."/>
            <person name="Lage O.M."/>
            <person name="Pohl T."/>
            <person name="Merkel B.J."/>
            <person name="Hornburger P."/>
            <person name="Mueller R.-W."/>
            <person name="Bruemmer F."/>
            <person name="Labrenz M."/>
            <person name="Spormann A.M."/>
            <person name="Op den Camp H."/>
            <person name="Overmann J."/>
            <person name="Amann R."/>
            <person name="Jetten M.S.M."/>
            <person name="Mascher T."/>
            <person name="Medema M.H."/>
            <person name="Devos D.P."/>
            <person name="Kaster A.-K."/>
            <person name="Ovreas L."/>
            <person name="Rohde M."/>
            <person name="Galperin M.Y."/>
            <person name="Jogler C."/>
        </authorList>
    </citation>
    <scope>NUCLEOTIDE SEQUENCE [LARGE SCALE GENOMIC DNA]</scope>
    <source>
        <strain evidence="11 12">HG15A2</strain>
    </source>
</reference>
<dbReference type="InterPro" id="IPR038107">
    <property type="entry name" value="Glycos_transf_N_sf"/>
</dbReference>
<dbReference type="Gene3D" id="3.40.50.11720">
    <property type="entry name" value="3-Deoxy-D-manno-octulosonic-acid transferase, N-terminal domain"/>
    <property type="match status" value="1"/>
</dbReference>
<dbReference type="GO" id="GO:0043842">
    <property type="term" value="F:Kdo transferase activity"/>
    <property type="evidence" value="ECO:0007669"/>
    <property type="project" value="UniProtKB-EC"/>
</dbReference>
<dbReference type="OrthoDB" id="9789797at2"/>
<evidence type="ECO:0000256" key="5">
    <source>
        <dbReference type="ARBA" id="ARBA00031445"/>
    </source>
</evidence>
<evidence type="ECO:0000256" key="8">
    <source>
        <dbReference type="PIRSR" id="PIRSR639901-2"/>
    </source>
</evidence>
<protein>
    <recommendedName>
        <fullName evidence="3 9">3-deoxy-D-manno-octulosonic acid transferase</fullName>
        <shortName evidence="9">Kdo transferase</shortName>
        <ecNumber evidence="2 9">2.4.99.12</ecNumber>
    </recommendedName>
    <alternativeName>
        <fullName evidence="5 9">Lipid IV(A) 3-deoxy-D-manno-octulosonic acid transferase</fullName>
    </alternativeName>
</protein>
<dbReference type="Proteomes" id="UP000319852">
    <property type="component" value="Chromosome"/>
</dbReference>
<dbReference type="Gene3D" id="3.40.50.2000">
    <property type="entry name" value="Glycogen Phosphorylase B"/>
    <property type="match status" value="1"/>
</dbReference>
<gene>
    <name evidence="11" type="primary">waaA</name>
    <name evidence="11" type="ORF">HG15A2_35190</name>
</gene>
<dbReference type="FunFam" id="3.40.50.11720:FF:000001">
    <property type="entry name" value="3-deoxy-D-manno-octulosonic acid transferase"/>
    <property type="match status" value="1"/>
</dbReference>
<dbReference type="InterPro" id="IPR039901">
    <property type="entry name" value="Kdotransferase"/>
</dbReference>
<evidence type="ECO:0000256" key="6">
    <source>
        <dbReference type="ARBA" id="ARBA00049183"/>
    </source>
</evidence>
<keyword evidence="4 9" id="KW-0808">Transferase</keyword>
<evidence type="ECO:0000256" key="3">
    <source>
        <dbReference type="ARBA" id="ARBA00019077"/>
    </source>
</evidence>
<dbReference type="PANTHER" id="PTHR42755">
    <property type="entry name" value="3-DEOXY-MANNO-OCTULOSONATE CYTIDYLYLTRANSFERASE"/>
    <property type="match status" value="1"/>
</dbReference>
<evidence type="ECO:0000256" key="1">
    <source>
        <dbReference type="ARBA" id="ARBA00004713"/>
    </source>
</evidence>
<evidence type="ECO:0000256" key="4">
    <source>
        <dbReference type="ARBA" id="ARBA00022679"/>
    </source>
</evidence>
<keyword evidence="9" id="KW-1133">Transmembrane helix</keyword>
<name>A0A517MZ98_9BACT</name>
<comment type="similarity">
    <text evidence="9">Belongs to the glycosyltransferase group 1 family.</text>
</comment>
<dbReference type="RefSeq" id="WP_145061503.1">
    <property type="nucleotide sequence ID" value="NZ_CP036263.1"/>
</dbReference>
<comment type="function">
    <text evidence="9">Involved in lipopolysaccharide (LPS) biosynthesis. Catalyzes the transfer of 3-deoxy-D-manno-octulosonate (Kdo) residue(s) from CMP-Kdo to lipid IV(A), the tetraacyldisaccharide-1,4'-bisphosphate precursor of lipid A.</text>
</comment>
<evidence type="ECO:0000259" key="10">
    <source>
        <dbReference type="Pfam" id="PF04413"/>
    </source>
</evidence>
<comment type="catalytic activity">
    <reaction evidence="6 9">
        <text>lipid IVA (E. coli) + CMP-3-deoxy-beta-D-manno-octulosonate = alpha-Kdo-(2-&gt;6)-lipid IVA (E. coli) + CMP + H(+)</text>
        <dbReference type="Rhea" id="RHEA:28066"/>
        <dbReference type="ChEBI" id="CHEBI:15378"/>
        <dbReference type="ChEBI" id="CHEBI:58603"/>
        <dbReference type="ChEBI" id="CHEBI:60364"/>
        <dbReference type="ChEBI" id="CHEBI:60377"/>
        <dbReference type="ChEBI" id="CHEBI:85987"/>
        <dbReference type="EC" id="2.4.99.12"/>
    </reaction>
</comment>
<dbReference type="PANTHER" id="PTHR42755:SF1">
    <property type="entry name" value="3-DEOXY-D-MANNO-OCTULOSONIC ACID TRANSFERASE, MITOCHONDRIAL-RELATED"/>
    <property type="match status" value="1"/>
</dbReference>
<sequence>MVRSLFFNRLMPWMLNGAYACAIGLALPWIFWAAWQHGKYREGFAQKLLGMVPRRTRDSPSIWLHAVSVGEVNLLSTLVRELVARQPDLEIVISTTTKTGYDLARNKYDSHTVFYCPLDFTWAVRRAMRRIRPQLLVLAELELWPNLIAAAKNQGAKVAIANGRLSERSHRGYSHLHWLVSTVLQKIDAIAVQNEATAKRFLSLSANPAAVHCTGSLKFDGAETYRQNPRTQELAKLAGINSTDTVLLAGSTQEPEEHHVLAAYQRLSQEYSTLRLILVPRHPQRFEEVAALLDDSGIPWQRRSLLAAAQTNGAQTNSEKPRVLLVDTIGELGAWWGTAKIAFVGGSFGKREGQNMLEPAAYGAAVSFGPRTRNFRDIVRALLSAEAAEVLREPEDIEAFTRRCLDEPQWAAALGQRAQQVVASHQGATEKTVDLLEELLDRLLATRSSASVVSHVPTETAA</sequence>
<proteinExistence type="inferred from homology"/>
<evidence type="ECO:0000256" key="7">
    <source>
        <dbReference type="PIRSR" id="PIRSR639901-1"/>
    </source>
</evidence>
<feature type="site" description="Transition state stabilizer" evidence="8">
    <location>
        <position position="218"/>
    </location>
</feature>
<keyword evidence="12" id="KW-1185">Reference proteome</keyword>
<accession>A0A517MZ98</accession>
<dbReference type="KEGG" id="amob:HG15A2_35190"/>
<feature type="domain" description="3-deoxy-D-manno-octulosonic-acid transferase N-terminal" evidence="10">
    <location>
        <begin position="49"/>
        <end position="220"/>
    </location>
</feature>
<dbReference type="GO" id="GO:0009244">
    <property type="term" value="P:lipopolysaccharide core region biosynthetic process"/>
    <property type="evidence" value="ECO:0007669"/>
    <property type="project" value="UniProtKB-UniRule"/>
</dbReference>
<feature type="active site" description="Proton acceptor" evidence="7">
    <location>
        <position position="71"/>
    </location>
</feature>
<feature type="site" description="Transition state stabilizer" evidence="8">
    <location>
        <position position="140"/>
    </location>
</feature>
<comment type="subcellular location">
    <subcellularLocation>
        <location evidence="9">Cell membrane</location>
    </subcellularLocation>
</comment>
<evidence type="ECO:0000313" key="11">
    <source>
        <dbReference type="EMBL" id="QDT00184.1"/>
    </source>
</evidence>